<dbReference type="GO" id="GO:0015074">
    <property type="term" value="P:DNA integration"/>
    <property type="evidence" value="ECO:0007669"/>
    <property type="project" value="InterPro"/>
</dbReference>
<organism evidence="2 3">
    <name type="scientific">Zophobas morio</name>
    <dbReference type="NCBI Taxonomy" id="2755281"/>
    <lineage>
        <taxon>Eukaryota</taxon>
        <taxon>Metazoa</taxon>
        <taxon>Ecdysozoa</taxon>
        <taxon>Arthropoda</taxon>
        <taxon>Hexapoda</taxon>
        <taxon>Insecta</taxon>
        <taxon>Pterygota</taxon>
        <taxon>Neoptera</taxon>
        <taxon>Endopterygota</taxon>
        <taxon>Coleoptera</taxon>
        <taxon>Polyphaga</taxon>
        <taxon>Cucujiformia</taxon>
        <taxon>Tenebrionidae</taxon>
        <taxon>Zophobas</taxon>
    </lineage>
</organism>
<keyword evidence="3" id="KW-1185">Reference proteome</keyword>
<dbReference type="EMBL" id="JALNTZ010000008">
    <property type="protein sequence ID" value="KAJ3644241.1"/>
    <property type="molecule type" value="Genomic_DNA"/>
</dbReference>
<dbReference type="GO" id="GO:0006310">
    <property type="term" value="P:DNA recombination"/>
    <property type="evidence" value="ECO:0007669"/>
    <property type="project" value="UniProtKB-KW"/>
</dbReference>
<dbReference type="InterPro" id="IPR011010">
    <property type="entry name" value="DNA_brk_join_enz"/>
</dbReference>
<keyword evidence="1" id="KW-0233">DNA recombination</keyword>
<dbReference type="GO" id="GO:0003677">
    <property type="term" value="F:DNA binding"/>
    <property type="evidence" value="ECO:0007669"/>
    <property type="project" value="InterPro"/>
</dbReference>
<sequence length="112" mass="13459">MKVILIIGNSGACRREELTNISTEDIKYNDESIMVSITNTQNNLPREIMLTEGTWINFIKKYAGLRPKNRTHKRFFFQIWKWTLFPEVMCHPFGQRWWKLINLKTPWRLEVS</sequence>
<dbReference type="InterPro" id="IPR013762">
    <property type="entry name" value="Integrase-like_cat_sf"/>
</dbReference>
<evidence type="ECO:0000313" key="2">
    <source>
        <dbReference type="EMBL" id="KAJ3644241.1"/>
    </source>
</evidence>
<evidence type="ECO:0000313" key="3">
    <source>
        <dbReference type="Proteomes" id="UP001168821"/>
    </source>
</evidence>
<proteinExistence type="predicted"/>
<evidence type="ECO:0000256" key="1">
    <source>
        <dbReference type="ARBA" id="ARBA00023172"/>
    </source>
</evidence>
<name>A0AA38M5J5_9CUCU</name>
<comment type="caution">
    <text evidence="2">The sequence shown here is derived from an EMBL/GenBank/DDBJ whole genome shotgun (WGS) entry which is preliminary data.</text>
</comment>
<accession>A0AA38M5J5</accession>
<dbReference type="Proteomes" id="UP001168821">
    <property type="component" value="Unassembled WGS sequence"/>
</dbReference>
<dbReference type="AlphaFoldDB" id="A0AA38M5J5"/>
<dbReference type="SUPFAM" id="SSF56349">
    <property type="entry name" value="DNA breaking-rejoining enzymes"/>
    <property type="match status" value="1"/>
</dbReference>
<protein>
    <submittedName>
        <fullName evidence="2">Uncharacterized protein</fullName>
    </submittedName>
</protein>
<gene>
    <name evidence="2" type="ORF">Zmor_026909</name>
</gene>
<dbReference type="Gene3D" id="1.10.443.10">
    <property type="entry name" value="Intergrase catalytic core"/>
    <property type="match status" value="1"/>
</dbReference>
<reference evidence="2" key="1">
    <citation type="journal article" date="2023" name="G3 (Bethesda)">
        <title>Whole genome assemblies of Zophobas morio and Tenebrio molitor.</title>
        <authorList>
            <person name="Kaur S."/>
            <person name="Stinson S.A."/>
            <person name="diCenzo G.C."/>
        </authorList>
    </citation>
    <scope>NUCLEOTIDE SEQUENCE</scope>
    <source>
        <strain evidence="2">QUZm001</strain>
    </source>
</reference>